<feature type="region of interest" description="Disordered" evidence="1">
    <location>
        <begin position="153"/>
        <end position="179"/>
    </location>
</feature>
<dbReference type="EMBL" id="MASW01000024">
    <property type="protein sequence ID" value="PXY16537.1"/>
    <property type="molecule type" value="Genomic_DNA"/>
</dbReference>
<accession>A0A2V4AEV6</accession>
<sequence length="179" mass="19349">MPYVLPALAALDLSMPGIRIGDRPALGLRPLEAKTMARIEAGVRRYFGAECPAPAPAAPLLNLNAYRDRGTAEQYLRPLSPQLGTQALTVPMEGREGKQARPAILPMRGQTTRNETALLVPAGGTWNDDAQTVADRPMRTRTTRESDGVVVIPLRNNNGPNSPGNRWTPWQPTATTTAC</sequence>
<organism evidence="2 3">
    <name type="scientific">Prauserella muralis</name>
    <dbReference type="NCBI Taxonomy" id="588067"/>
    <lineage>
        <taxon>Bacteria</taxon>
        <taxon>Bacillati</taxon>
        <taxon>Actinomycetota</taxon>
        <taxon>Actinomycetes</taxon>
        <taxon>Pseudonocardiales</taxon>
        <taxon>Pseudonocardiaceae</taxon>
        <taxon>Prauserella</taxon>
    </lineage>
</organism>
<dbReference type="AlphaFoldDB" id="A0A2V4AEV6"/>
<name>A0A2V4AEV6_9PSEU</name>
<reference evidence="2 3" key="1">
    <citation type="submission" date="2016-07" db="EMBL/GenBank/DDBJ databases">
        <title>Draft genome sequence of Prauserella muralis DSM 45305, isolated from a mould-covered wall in an indoor environment.</title>
        <authorList>
            <person name="Ruckert C."/>
            <person name="Albersmeier A."/>
            <person name="Jiang C.-L."/>
            <person name="Jiang Y."/>
            <person name="Kalinowski J."/>
            <person name="Schneider O."/>
            <person name="Winkler A."/>
            <person name="Zotchev S.B."/>
        </authorList>
    </citation>
    <scope>NUCLEOTIDE SEQUENCE [LARGE SCALE GENOMIC DNA]</scope>
    <source>
        <strain evidence="2 3">DSM 45305</strain>
        <plasmid evidence="3">ppmurdsm45305</plasmid>
    </source>
</reference>
<keyword evidence="2" id="KW-0614">Plasmid</keyword>
<feature type="compositionally biased region" description="Low complexity" evidence="1">
    <location>
        <begin position="155"/>
        <end position="179"/>
    </location>
</feature>
<gene>
    <name evidence="2" type="ORF">BAY60_35640</name>
</gene>
<evidence type="ECO:0000313" key="3">
    <source>
        <dbReference type="Proteomes" id="UP000249915"/>
    </source>
</evidence>
<proteinExistence type="predicted"/>
<dbReference type="RefSeq" id="WP_170160283.1">
    <property type="nucleotide sequence ID" value="NZ_CM009984.1"/>
</dbReference>
<comment type="caution">
    <text evidence="2">The sequence shown here is derived from an EMBL/GenBank/DDBJ whole genome shotgun (WGS) entry which is preliminary data.</text>
</comment>
<evidence type="ECO:0000313" key="2">
    <source>
        <dbReference type="EMBL" id="PXY16537.1"/>
    </source>
</evidence>
<keyword evidence="3" id="KW-1185">Reference proteome</keyword>
<evidence type="ECO:0000256" key="1">
    <source>
        <dbReference type="SAM" id="MobiDB-lite"/>
    </source>
</evidence>
<protein>
    <submittedName>
        <fullName evidence="2">Uncharacterized protein</fullName>
    </submittedName>
</protein>
<geneLocation type="plasmid" evidence="3">
    <name>ppmurdsm45305</name>
</geneLocation>
<dbReference type="Proteomes" id="UP000249915">
    <property type="component" value="Plasmid pPmurDSM45305"/>
</dbReference>